<evidence type="ECO:0000313" key="11">
    <source>
        <dbReference type="EMBL" id="OPJ57395.1"/>
    </source>
</evidence>
<keyword evidence="12" id="KW-1185">Reference proteome</keyword>
<comment type="caution">
    <text evidence="8">Lacks conserved residue(s) required for the propagation of feature annotation.</text>
</comment>
<dbReference type="Pfam" id="PF08501">
    <property type="entry name" value="Shikimate_dh_N"/>
    <property type="match status" value="1"/>
</dbReference>
<proteinExistence type="inferred from homology"/>
<dbReference type="AlphaFoldDB" id="A0A1V4ICN6"/>
<dbReference type="SUPFAM" id="SSF51735">
    <property type="entry name" value="NAD(P)-binding Rossmann-fold domains"/>
    <property type="match status" value="1"/>
</dbReference>
<comment type="similarity">
    <text evidence="8">Belongs to the shikimate dehydrogenase family.</text>
</comment>
<evidence type="ECO:0000256" key="5">
    <source>
        <dbReference type="ARBA" id="ARBA00023002"/>
    </source>
</evidence>
<dbReference type="Gene3D" id="3.40.50.10860">
    <property type="entry name" value="Leucine Dehydrogenase, chain A, domain 1"/>
    <property type="match status" value="1"/>
</dbReference>
<dbReference type="OrthoDB" id="9792692at2"/>
<feature type="active site" description="Proton acceptor" evidence="8">
    <location>
        <position position="65"/>
    </location>
</feature>
<dbReference type="GO" id="GO:0005829">
    <property type="term" value="C:cytosol"/>
    <property type="evidence" value="ECO:0007669"/>
    <property type="project" value="TreeGrafter"/>
</dbReference>
<feature type="binding site" evidence="8">
    <location>
        <position position="214"/>
    </location>
    <ligand>
        <name>shikimate</name>
        <dbReference type="ChEBI" id="CHEBI:36208"/>
    </ligand>
</feature>
<dbReference type="EC" id="1.1.1.25" evidence="2 8"/>
<dbReference type="UniPathway" id="UPA00053">
    <property type="reaction ID" value="UER00087"/>
</dbReference>
<dbReference type="SUPFAM" id="SSF53223">
    <property type="entry name" value="Aminoacid dehydrogenase-like, N-terminal domain"/>
    <property type="match status" value="1"/>
</dbReference>
<feature type="domain" description="Shikimate dehydrogenase substrate binding N-terminal" evidence="10">
    <location>
        <begin position="6"/>
        <end position="88"/>
    </location>
</feature>
<feature type="binding site" evidence="8">
    <location>
        <begin position="14"/>
        <end position="16"/>
    </location>
    <ligand>
        <name>shikimate</name>
        <dbReference type="ChEBI" id="CHEBI:36208"/>
    </ligand>
</feature>
<sequence length="272" mass="30373">MNCYGLIGKKLGHSISPSIHEEIFKLFNISGEYKLYELAPEKLYDEINEFKIKGIKGFNVTIPYKFDIMPLLDHISEEAAAIGAVNTVNFKDNKLYGYNTDYYGIKLTFEKHNIDLKGKPAVILGNGGAAAAVVQYLIDAGCSSITFVVRNIEKAKSNNKFSQFSMVTYDQLPLIKDKYVLINCTPCGMFPKADDCAVSKDFVNGFSFAFDLIYNPKQTLFLQYASKLGIKHSNGLYMLVGQAVAAESIWNGINFDLATVDDIYKIIDEKVI</sequence>
<dbReference type="EMBL" id="MZGV01000086">
    <property type="protein sequence ID" value="OPJ57395.1"/>
    <property type="molecule type" value="Genomic_DNA"/>
</dbReference>
<dbReference type="GO" id="GO:0019632">
    <property type="term" value="P:shikimate metabolic process"/>
    <property type="evidence" value="ECO:0007669"/>
    <property type="project" value="InterPro"/>
</dbReference>
<feature type="binding site" evidence="8">
    <location>
        <position position="77"/>
    </location>
    <ligand>
        <name>NADP(+)</name>
        <dbReference type="ChEBI" id="CHEBI:58349"/>
    </ligand>
</feature>
<evidence type="ECO:0000256" key="8">
    <source>
        <dbReference type="HAMAP-Rule" id="MF_00222"/>
    </source>
</evidence>
<gene>
    <name evidence="8 11" type="primary">aroE</name>
    <name evidence="11" type="ORF">CLORY_41340</name>
</gene>
<dbReference type="GO" id="GO:0050661">
    <property type="term" value="F:NADP binding"/>
    <property type="evidence" value="ECO:0007669"/>
    <property type="project" value="InterPro"/>
</dbReference>
<keyword evidence="5 8" id="KW-0560">Oxidoreductase</keyword>
<feature type="binding site" evidence="8">
    <location>
        <position position="101"/>
    </location>
    <ligand>
        <name>shikimate</name>
        <dbReference type="ChEBI" id="CHEBI:36208"/>
    </ligand>
</feature>
<dbReference type="Pfam" id="PF01488">
    <property type="entry name" value="Shikimate_DH"/>
    <property type="match status" value="1"/>
</dbReference>
<evidence type="ECO:0000256" key="1">
    <source>
        <dbReference type="ARBA" id="ARBA00004871"/>
    </source>
</evidence>
<dbReference type="HAMAP" id="MF_00222">
    <property type="entry name" value="Shikimate_DH_AroE"/>
    <property type="match status" value="1"/>
</dbReference>
<dbReference type="InterPro" id="IPR036291">
    <property type="entry name" value="NAD(P)-bd_dom_sf"/>
</dbReference>
<dbReference type="InterPro" id="IPR006151">
    <property type="entry name" value="Shikm_DH/Glu-tRNA_Rdtase"/>
</dbReference>
<dbReference type="Gene3D" id="3.40.50.720">
    <property type="entry name" value="NAD(P)-binding Rossmann-like Domain"/>
    <property type="match status" value="1"/>
</dbReference>
<organism evidence="11 12">
    <name type="scientific">Clostridium oryzae</name>
    <dbReference type="NCBI Taxonomy" id="1450648"/>
    <lineage>
        <taxon>Bacteria</taxon>
        <taxon>Bacillati</taxon>
        <taxon>Bacillota</taxon>
        <taxon>Clostridia</taxon>
        <taxon>Eubacteriales</taxon>
        <taxon>Clostridiaceae</taxon>
        <taxon>Clostridium</taxon>
    </lineage>
</organism>
<feature type="binding site" evidence="8">
    <location>
        <position position="242"/>
    </location>
    <ligand>
        <name>shikimate</name>
        <dbReference type="ChEBI" id="CHEBI:36208"/>
    </ligand>
</feature>
<evidence type="ECO:0000256" key="4">
    <source>
        <dbReference type="ARBA" id="ARBA00022857"/>
    </source>
</evidence>
<keyword evidence="4 8" id="KW-0521">NADP</keyword>
<feature type="binding site" evidence="8">
    <location>
        <position position="86"/>
    </location>
    <ligand>
        <name>shikimate</name>
        <dbReference type="ChEBI" id="CHEBI:36208"/>
    </ligand>
</feature>
<dbReference type="InterPro" id="IPR013708">
    <property type="entry name" value="Shikimate_DH-bd_N"/>
</dbReference>
<evidence type="ECO:0000259" key="9">
    <source>
        <dbReference type="Pfam" id="PF01488"/>
    </source>
</evidence>
<dbReference type="CDD" id="cd01065">
    <property type="entry name" value="NAD_bind_Shikimate_DH"/>
    <property type="match status" value="1"/>
</dbReference>
<reference evidence="11 12" key="1">
    <citation type="submission" date="2017-03" db="EMBL/GenBank/DDBJ databases">
        <title>Genome sequence of Clostridium oryzae DSM 28571.</title>
        <authorList>
            <person name="Poehlein A."/>
            <person name="Daniel R."/>
        </authorList>
    </citation>
    <scope>NUCLEOTIDE SEQUENCE [LARGE SCALE GENOMIC DNA]</scope>
    <source>
        <strain evidence="11 12">DSM 28571</strain>
    </source>
</reference>
<comment type="caution">
    <text evidence="11">The sequence shown here is derived from an EMBL/GenBank/DDBJ whole genome shotgun (WGS) entry which is preliminary data.</text>
</comment>
<dbReference type="GO" id="GO:0009423">
    <property type="term" value="P:chorismate biosynthetic process"/>
    <property type="evidence" value="ECO:0007669"/>
    <property type="project" value="UniProtKB-UniRule"/>
</dbReference>
<dbReference type="RefSeq" id="WP_079428088.1">
    <property type="nucleotide sequence ID" value="NZ_MZGV01000086.1"/>
</dbReference>
<dbReference type="PANTHER" id="PTHR21089:SF1">
    <property type="entry name" value="BIFUNCTIONAL 3-DEHYDROQUINATE DEHYDRATASE_SHIKIMATE DEHYDROGENASE, CHLOROPLASTIC"/>
    <property type="match status" value="1"/>
</dbReference>
<dbReference type="NCBIfam" id="TIGR00507">
    <property type="entry name" value="aroE"/>
    <property type="match status" value="1"/>
</dbReference>
<keyword evidence="6 8" id="KW-0057">Aromatic amino acid biosynthesis</keyword>
<feature type="domain" description="Quinate/shikimate 5-dehydrogenase/glutamyl-tRNA reductase" evidence="9">
    <location>
        <begin position="113"/>
        <end position="185"/>
    </location>
</feature>
<feature type="binding site" evidence="8">
    <location>
        <position position="61"/>
    </location>
    <ligand>
        <name>shikimate</name>
        <dbReference type="ChEBI" id="CHEBI:36208"/>
    </ligand>
</feature>
<accession>A0A1V4ICN6</accession>
<feature type="binding site" evidence="8">
    <location>
        <position position="212"/>
    </location>
    <ligand>
        <name>NADP(+)</name>
        <dbReference type="ChEBI" id="CHEBI:58349"/>
    </ligand>
</feature>
<dbReference type="Proteomes" id="UP000190080">
    <property type="component" value="Unassembled WGS sequence"/>
</dbReference>
<evidence type="ECO:0000259" key="10">
    <source>
        <dbReference type="Pfam" id="PF08501"/>
    </source>
</evidence>
<evidence type="ECO:0000256" key="3">
    <source>
        <dbReference type="ARBA" id="ARBA00022605"/>
    </source>
</evidence>
<evidence type="ECO:0000256" key="6">
    <source>
        <dbReference type="ARBA" id="ARBA00023141"/>
    </source>
</evidence>
<feature type="binding site" evidence="8">
    <location>
        <begin position="125"/>
        <end position="129"/>
    </location>
    <ligand>
        <name>NADP(+)</name>
        <dbReference type="ChEBI" id="CHEBI:58349"/>
    </ligand>
</feature>
<dbReference type="PANTHER" id="PTHR21089">
    <property type="entry name" value="SHIKIMATE DEHYDROGENASE"/>
    <property type="match status" value="1"/>
</dbReference>
<protein>
    <recommendedName>
        <fullName evidence="2 8">Shikimate dehydrogenase (NADP(+))</fullName>
        <shortName evidence="8">SDH</shortName>
        <ecNumber evidence="2 8">1.1.1.25</ecNumber>
    </recommendedName>
</protein>
<comment type="catalytic activity">
    <reaction evidence="7 8">
        <text>shikimate + NADP(+) = 3-dehydroshikimate + NADPH + H(+)</text>
        <dbReference type="Rhea" id="RHEA:17737"/>
        <dbReference type="ChEBI" id="CHEBI:15378"/>
        <dbReference type="ChEBI" id="CHEBI:16630"/>
        <dbReference type="ChEBI" id="CHEBI:36208"/>
        <dbReference type="ChEBI" id="CHEBI:57783"/>
        <dbReference type="ChEBI" id="CHEBI:58349"/>
        <dbReference type="EC" id="1.1.1.25"/>
    </reaction>
</comment>
<dbReference type="STRING" id="1450648.CLORY_41340"/>
<dbReference type="GO" id="GO:0004764">
    <property type="term" value="F:shikimate 3-dehydrogenase (NADP+) activity"/>
    <property type="evidence" value="ECO:0007669"/>
    <property type="project" value="UniProtKB-UniRule"/>
</dbReference>
<keyword evidence="3 8" id="KW-0028">Amino-acid biosynthesis</keyword>
<dbReference type="InterPro" id="IPR046346">
    <property type="entry name" value="Aminoacid_DH-like_N_sf"/>
</dbReference>
<feature type="binding site" evidence="8">
    <location>
        <position position="235"/>
    </location>
    <ligand>
        <name>NADP(+)</name>
        <dbReference type="ChEBI" id="CHEBI:58349"/>
    </ligand>
</feature>
<comment type="function">
    <text evidence="8">Involved in the biosynthesis of the chorismate, which leads to the biosynthesis of aromatic amino acids. Catalyzes the reversible NADPH linked reduction of 3-dehydroshikimate (DHSA) to yield shikimate (SA).</text>
</comment>
<dbReference type="GO" id="GO:0008652">
    <property type="term" value="P:amino acid biosynthetic process"/>
    <property type="evidence" value="ECO:0007669"/>
    <property type="project" value="UniProtKB-KW"/>
</dbReference>
<evidence type="ECO:0000256" key="7">
    <source>
        <dbReference type="ARBA" id="ARBA00049442"/>
    </source>
</evidence>
<dbReference type="GO" id="GO:0009073">
    <property type="term" value="P:aromatic amino acid family biosynthetic process"/>
    <property type="evidence" value="ECO:0007669"/>
    <property type="project" value="UniProtKB-KW"/>
</dbReference>
<name>A0A1V4ICN6_9CLOT</name>
<evidence type="ECO:0000313" key="12">
    <source>
        <dbReference type="Proteomes" id="UP000190080"/>
    </source>
</evidence>
<dbReference type="InterPro" id="IPR022893">
    <property type="entry name" value="Shikimate_DH_fam"/>
</dbReference>
<evidence type="ECO:0000256" key="2">
    <source>
        <dbReference type="ARBA" id="ARBA00012962"/>
    </source>
</evidence>
<comment type="subunit">
    <text evidence="8">Homodimer.</text>
</comment>
<comment type="pathway">
    <text evidence="1 8">Metabolic intermediate biosynthesis; chorismate biosynthesis; chorismate from D-erythrose 4-phosphate and phosphoenolpyruvate: step 4/7.</text>
</comment>
<dbReference type="InterPro" id="IPR011342">
    <property type="entry name" value="Shikimate_DH"/>
</dbReference>